<dbReference type="PaxDb" id="29760-VIT_00s0429g00020.t01"/>
<dbReference type="AlphaFoldDB" id="F6HJJ5"/>
<reference evidence="3" key="1">
    <citation type="journal article" date="2007" name="Nature">
        <title>The grapevine genome sequence suggests ancestral hexaploidization in major angiosperm phyla.</title>
        <authorList>
            <consortium name="The French-Italian Public Consortium for Grapevine Genome Characterization."/>
            <person name="Jaillon O."/>
            <person name="Aury J.-M."/>
            <person name="Noel B."/>
            <person name="Policriti A."/>
            <person name="Clepet C."/>
            <person name="Casagrande A."/>
            <person name="Choisne N."/>
            <person name="Aubourg S."/>
            <person name="Vitulo N."/>
            <person name="Jubin C."/>
            <person name="Vezzi A."/>
            <person name="Legeai F."/>
            <person name="Hugueney P."/>
            <person name="Dasilva C."/>
            <person name="Horner D."/>
            <person name="Mica E."/>
            <person name="Jublot D."/>
            <person name="Poulain J."/>
            <person name="Bruyere C."/>
            <person name="Billault A."/>
            <person name="Segurens B."/>
            <person name="Gouyvenoux M."/>
            <person name="Ugarte E."/>
            <person name="Cattonaro F."/>
            <person name="Anthouard V."/>
            <person name="Vico V."/>
            <person name="Del Fabbro C."/>
            <person name="Alaux M."/>
            <person name="Di Gaspero G."/>
            <person name="Dumas V."/>
            <person name="Felice N."/>
            <person name="Paillard S."/>
            <person name="Juman I."/>
            <person name="Moroldo M."/>
            <person name="Scalabrin S."/>
            <person name="Canaguier A."/>
            <person name="Le Clainche I."/>
            <person name="Malacrida G."/>
            <person name="Durand E."/>
            <person name="Pesole G."/>
            <person name="Laucou V."/>
            <person name="Chatelet P."/>
            <person name="Merdinoglu D."/>
            <person name="Delledonne M."/>
            <person name="Pezzotti M."/>
            <person name="Lecharny A."/>
            <person name="Scarpelli C."/>
            <person name="Artiguenave F."/>
            <person name="Pe M.E."/>
            <person name="Valle G."/>
            <person name="Morgante M."/>
            <person name="Caboche M."/>
            <person name="Adam-Blondon A.-F."/>
            <person name="Weissenbach J."/>
            <person name="Quetier F."/>
            <person name="Wincker P."/>
        </authorList>
    </citation>
    <scope>NUCLEOTIDE SEQUENCE [LARGE SCALE GENOMIC DNA]</scope>
    <source>
        <strain evidence="3">cv. Pinot noir / PN40024</strain>
    </source>
</reference>
<keyword evidence="3" id="KW-1185">Reference proteome</keyword>
<gene>
    <name evidence="2" type="ORF">VIT_00s0429g00020</name>
</gene>
<protein>
    <submittedName>
        <fullName evidence="2">Uncharacterized protein</fullName>
    </submittedName>
</protein>
<feature type="compositionally biased region" description="Basic and acidic residues" evidence="1">
    <location>
        <begin position="1"/>
        <end position="10"/>
    </location>
</feature>
<evidence type="ECO:0000313" key="2">
    <source>
        <dbReference type="EMBL" id="CCB52430.1"/>
    </source>
</evidence>
<dbReference type="Gene3D" id="3.40.50.1100">
    <property type="match status" value="1"/>
</dbReference>
<dbReference type="Proteomes" id="UP000009183">
    <property type="component" value="Unassembled WGS sequence, unordered"/>
</dbReference>
<dbReference type="EMBL" id="FN595779">
    <property type="protein sequence ID" value="CCB52430.1"/>
    <property type="molecule type" value="Genomic_DNA"/>
</dbReference>
<organism evidence="2 3">
    <name type="scientific">Vitis vinifera</name>
    <name type="common">Grape</name>
    <dbReference type="NCBI Taxonomy" id="29760"/>
    <lineage>
        <taxon>Eukaryota</taxon>
        <taxon>Viridiplantae</taxon>
        <taxon>Streptophyta</taxon>
        <taxon>Embryophyta</taxon>
        <taxon>Tracheophyta</taxon>
        <taxon>Spermatophyta</taxon>
        <taxon>Magnoliopsida</taxon>
        <taxon>eudicotyledons</taxon>
        <taxon>Gunneridae</taxon>
        <taxon>Pentapetalae</taxon>
        <taxon>rosids</taxon>
        <taxon>Vitales</taxon>
        <taxon>Vitaceae</taxon>
        <taxon>Viteae</taxon>
        <taxon>Vitis</taxon>
    </lineage>
</organism>
<dbReference type="STRING" id="29760.F6HJJ5"/>
<sequence>MDENIRDEACHQSSGNHHGFSAVRVPFNADSPSAESYSLDEIVYRSLSEDFLGVSHDLDALKKYNGQYLPFPFDSRVGKITWPYNSGIWSKKERIHPKIDSDDIVSAFEVNHGG</sequence>
<accession>F6HJJ5</accession>
<dbReference type="eggNOG" id="ENOG502QSQC">
    <property type="taxonomic scope" value="Eukaryota"/>
</dbReference>
<name>F6HJJ5_VITVI</name>
<dbReference type="InParanoid" id="F6HJJ5"/>
<dbReference type="HOGENOM" id="CLU_2125620_0_0_1"/>
<proteinExistence type="predicted"/>
<evidence type="ECO:0000313" key="3">
    <source>
        <dbReference type="Proteomes" id="UP000009183"/>
    </source>
</evidence>
<feature type="region of interest" description="Disordered" evidence="1">
    <location>
        <begin position="1"/>
        <end position="21"/>
    </location>
</feature>
<evidence type="ECO:0000256" key="1">
    <source>
        <dbReference type="SAM" id="MobiDB-lite"/>
    </source>
</evidence>
<dbReference type="InterPro" id="IPR036052">
    <property type="entry name" value="TrpB-like_PALP_sf"/>
</dbReference>